<sequence length="389" mass="44668">MSSIQSTDSAGPIAIAPIIFNNFALTLSISEHKVMILYNALLLTLAYLTALFGSNFIFQQLHSLCRLRQPGEGDIQYGARKPMTSLQQPPSHWNYSRRLAGMYILITMLVSVPECERYNRYAAFLDPEGTFEVPKQCAEKVKNDLSEIEHIMRDASRAIEEKVLQLQKNTSQFLQDVAVHSGPRWYRNVEDLTADEDSHFVEILNTMDFPDVPDFCAYLEETLPLAAAKRRPDHEYSGRRFVGKVHLLLQRVMQGYANNYPLALSLFVVVKSKVLQRSNPRVLRAYPTEEKYVNDTINWLLDQRDLHGSPDEYWDFATHWRAMLHTWKPSSPHFNGGLGALLDLLERFRQKAESEIRHRTLIAVNGRLPTELADLVFEFAMLVEEVPLE</sequence>
<evidence type="ECO:0000256" key="1">
    <source>
        <dbReference type="SAM" id="Phobius"/>
    </source>
</evidence>
<reference evidence="2" key="1">
    <citation type="submission" date="2023-11" db="EMBL/GenBank/DDBJ databases">
        <authorList>
            <person name="Alioto T."/>
            <person name="Alioto T."/>
            <person name="Gomez Garrido J."/>
        </authorList>
    </citation>
    <scope>NUCLEOTIDE SEQUENCE</scope>
</reference>
<evidence type="ECO:0000313" key="3">
    <source>
        <dbReference type="Proteomes" id="UP001296104"/>
    </source>
</evidence>
<organism evidence="2 3">
    <name type="scientific">Lecanosticta acicola</name>
    <dbReference type="NCBI Taxonomy" id="111012"/>
    <lineage>
        <taxon>Eukaryota</taxon>
        <taxon>Fungi</taxon>
        <taxon>Dikarya</taxon>
        <taxon>Ascomycota</taxon>
        <taxon>Pezizomycotina</taxon>
        <taxon>Dothideomycetes</taxon>
        <taxon>Dothideomycetidae</taxon>
        <taxon>Mycosphaerellales</taxon>
        <taxon>Mycosphaerellaceae</taxon>
        <taxon>Lecanosticta</taxon>
    </lineage>
</organism>
<feature type="transmembrane region" description="Helical" evidence="1">
    <location>
        <begin position="12"/>
        <end position="30"/>
    </location>
</feature>
<keyword evidence="1" id="KW-0472">Membrane</keyword>
<keyword evidence="3" id="KW-1185">Reference proteome</keyword>
<dbReference type="EMBL" id="CAVMBE010000026">
    <property type="protein sequence ID" value="CAK4018074.1"/>
    <property type="molecule type" value="Genomic_DNA"/>
</dbReference>
<keyword evidence="1" id="KW-0812">Transmembrane</keyword>
<dbReference type="AlphaFoldDB" id="A0AAI8YYW6"/>
<proteinExistence type="predicted"/>
<dbReference type="Proteomes" id="UP001296104">
    <property type="component" value="Unassembled WGS sequence"/>
</dbReference>
<protein>
    <submittedName>
        <fullName evidence="2">Uncharacterized protein</fullName>
    </submittedName>
</protein>
<name>A0AAI8YYW6_9PEZI</name>
<evidence type="ECO:0000313" key="2">
    <source>
        <dbReference type="EMBL" id="CAK4018074.1"/>
    </source>
</evidence>
<accession>A0AAI8YYW6</accession>
<comment type="caution">
    <text evidence="2">The sequence shown here is derived from an EMBL/GenBank/DDBJ whole genome shotgun (WGS) entry which is preliminary data.</text>
</comment>
<keyword evidence="1" id="KW-1133">Transmembrane helix</keyword>
<gene>
    <name evidence="2" type="ORF">LECACI_7A004648</name>
</gene>
<feature type="transmembrane region" description="Helical" evidence="1">
    <location>
        <begin position="36"/>
        <end position="58"/>
    </location>
</feature>